<evidence type="ECO:0000256" key="13">
    <source>
        <dbReference type="SAM" id="Phobius"/>
    </source>
</evidence>
<evidence type="ECO:0000256" key="1">
    <source>
        <dbReference type="ARBA" id="ARBA00003408"/>
    </source>
</evidence>
<evidence type="ECO:0000256" key="10">
    <source>
        <dbReference type="ARBA" id="ARBA00023065"/>
    </source>
</evidence>
<dbReference type="OrthoDB" id="9776324at2"/>
<evidence type="ECO:0000256" key="3">
    <source>
        <dbReference type="ARBA" id="ARBA00010199"/>
    </source>
</evidence>
<dbReference type="STRING" id="37658.SAMN05661086_02981"/>
<feature type="transmembrane region" description="Helical" evidence="13">
    <location>
        <begin position="277"/>
        <end position="295"/>
    </location>
</feature>
<dbReference type="InterPro" id="IPR002528">
    <property type="entry name" value="MATE_fam"/>
</dbReference>
<dbReference type="GO" id="GO:0006811">
    <property type="term" value="P:monoatomic ion transport"/>
    <property type="evidence" value="ECO:0007669"/>
    <property type="project" value="UniProtKB-KW"/>
</dbReference>
<comment type="similarity">
    <text evidence="3">Belongs to the multi antimicrobial extrusion (MATE) (TC 2.A.66.1) family.</text>
</comment>
<dbReference type="GO" id="GO:0015297">
    <property type="term" value="F:antiporter activity"/>
    <property type="evidence" value="ECO:0007669"/>
    <property type="project" value="UniProtKB-KW"/>
</dbReference>
<dbReference type="PANTHER" id="PTHR43298:SF2">
    <property type="entry name" value="FMN_FAD EXPORTER YEEO-RELATED"/>
    <property type="match status" value="1"/>
</dbReference>
<feature type="transmembrane region" description="Helical" evidence="13">
    <location>
        <begin position="316"/>
        <end position="341"/>
    </location>
</feature>
<gene>
    <name evidence="14" type="ORF">SAMN05661086_02981</name>
</gene>
<keyword evidence="6" id="KW-0050">Antiport</keyword>
<feature type="transmembrane region" description="Helical" evidence="13">
    <location>
        <begin position="133"/>
        <end position="157"/>
    </location>
</feature>
<feature type="transmembrane region" description="Helical" evidence="13">
    <location>
        <begin position="191"/>
        <end position="211"/>
    </location>
</feature>
<keyword evidence="5" id="KW-0813">Transport</keyword>
<protein>
    <recommendedName>
        <fullName evidence="4">Probable multidrug resistance protein NorM</fullName>
    </recommendedName>
    <alternativeName>
        <fullName evidence="12">Multidrug-efflux transporter</fullName>
    </alternativeName>
</protein>
<proteinExistence type="inferred from homology"/>
<dbReference type="Proteomes" id="UP000199659">
    <property type="component" value="Unassembled WGS sequence"/>
</dbReference>
<dbReference type="PANTHER" id="PTHR43298">
    <property type="entry name" value="MULTIDRUG RESISTANCE PROTEIN NORM-RELATED"/>
    <property type="match status" value="1"/>
</dbReference>
<evidence type="ECO:0000256" key="7">
    <source>
        <dbReference type="ARBA" id="ARBA00022475"/>
    </source>
</evidence>
<keyword evidence="15" id="KW-1185">Reference proteome</keyword>
<sequence length="446" mass="48669">MNNLAKGSPLKSILLFAIPIYIGQLFQLGYSLIDTRIIGRILGETSLAAVGSTTSLSDMLVEFLNGIICGFGIIISIYFGSEDEDKMRKAIGGTILFGGIVTISISSLCLVLLPQILGVLNVSSELMPESVSYIRIIVLGLLATTFYNICAAILRAIGDSYTPLIFLILSNLFNIGLDYLFILYFQKGVSGAAIATVLSQTISAVICFFYMRLKYKQIVLHKEDMIPSKEVTLKLLPTGLSMGFMISFVTLGSLALQTSINTFGTNIIVAHTAARKATSLFLTPFFVMGTALATYCGQNLGAKKYGRIKKGIHDTILLAVCWCMVVIAIVFIFSPLIIRIITASQETNIIQTASLYLRVNSIFYILPAIICIFRNSMQGFGDKTTPLVSSLIELAGKVIIAYLFAPVIGYMGVIVSEPIVWALMVLPLIINMRKNPILKKQDALEE</sequence>
<dbReference type="Pfam" id="PF01554">
    <property type="entry name" value="MatE"/>
    <property type="match status" value="2"/>
</dbReference>
<dbReference type="GO" id="GO:0005886">
    <property type="term" value="C:plasma membrane"/>
    <property type="evidence" value="ECO:0007669"/>
    <property type="project" value="UniProtKB-SubCell"/>
</dbReference>
<accession>A0A1I6L186</accession>
<organism evidence="14 15">
    <name type="scientific">Anaeromicropila populeti</name>
    <dbReference type="NCBI Taxonomy" id="37658"/>
    <lineage>
        <taxon>Bacteria</taxon>
        <taxon>Bacillati</taxon>
        <taxon>Bacillota</taxon>
        <taxon>Clostridia</taxon>
        <taxon>Lachnospirales</taxon>
        <taxon>Lachnospiraceae</taxon>
        <taxon>Anaeromicropila</taxon>
    </lineage>
</organism>
<keyword evidence="7" id="KW-1003">Cell membrane</keyword>
<evidence type="ECO:0000256" key="9">
    <source>
        <dbReference type="ARBA" id="ARBA00022989"/>
    </source>
</evidence>
<keyword evidence="8 13" id="KW-0812">Transmembrane</keyword>
<feature type="transmembrane region" description="Helical" evidence="13">
    <location>
        <begin position="91"/>
        <end position="113"/>
    </location>
</feature>
<dbReference type="EMBL" id="FOYZ01000012">
    <property type="protein sequence ID" value="SFR97229.1"/>
    <property type="molecule type" value="Genomic_DNA"/>
</dbReference>
<dbReference type="GO" id="GO:0042910">
    <property type="term" value="F:xenobiotic transmembrane transporter activity"/>
    <property type="evidence" value="ECO:0007669"/>
    <property type="project" value="InterPro"/>
</dbReference>
<dbReference type="PIRSF" id="PIRSF006603">
    <property type="entry name" value="DinF"/>
    <property type="match status" value="1"/>
</dbReference>
<evidence type="ECO:0000256" key="5">
    <source>
        <dbReference type="ARBA" id="ARBA00022448"/>
    </source>
</evidence>
<evidence type="ECO:0000256" key="11">
    <source>
        <dbReference type="ARBA" id="ARBA00023136"/>
    </source>
</evidence>
<feature type="transmembrane region" description="Helical" evidence="13">
    <location>
        <begin position="410"/>
        <end position="430"/>
    </location>
</feature>
<dbReference type="AlphaFoldDB" id="A0A1I6L186"/>
<dbReference type="InterPro" id="IPR050222">
    <property type="entry name" value="MATE_MdtK"/>
</dbReference>
<dbReference type="RefSeq" id="WP_092562381.1">
    <property type="nucleotide sequence ID" value="NZ_FOYZ01000012.1"/>
</dbReference>
<keyword evidence="9 13" id="KW-1133">Transmembrane helix</keyword>
<feature type="transmembrane region" description="Helical" evidence="13">
    <location>
        <begin position="385"/>
        <end position="404"/>
    </location>
</feature>
<evidence type="ECO:0000256" key="6">
    <source>
        <dbReference type="ARBA" id="ARBA00022449"/>
    </source>
</evidence>
<evidence type="ECO:0000313" key="15">
    <source>
        <dbReference type="Proteomes" id="UP000199659"/>
    </source>
</evidence>
<dbReference type="NCBIfam" id="TIGR00797">
    <property type="entry name" value="matE"/>
    <property type="match status" value="1"/>
</dbReference>
<keyword evidence="10" id="KW-0406">Ion transport</keyword>
<evidence type="ECO:0000313" key="14">
    <source>
        <dbReference type="EMBL" id="SFR97229.1"/>
    </source>
</evidence>
<keyword evidence="11 13" id="KW-0472">Membrane</keyword>
<evidence type="ECO:0000256" key="4">
    <source>
        <dbReference type="ARBA" id="ARBA00020268"/>
    </source>
</evidence>
<evidence type="ECO:0000256" key="2">
    <source>
        <dbReference type="ARBA" id="ARBA00004651"/>
    </source>
</evidence>
<feature type="transmembrane region" description="Helical" evidence="13">
    <location>
        <begin position="12"/>
        <end position="33"/>
    </location>
</feature>
<feature type="transmembrane region" description="Helical" evidence="13">
    <location>
        <begin position="353"/>
        <end position="373"/>
    </location>
</feature>
<evidence type="ECO:0000256" key="12">
    <source>
        <dbReference type="ARBA" id="ARBA00031636"/>
    </source>
</evidence>
<feature type="transmembrane region" description="Helical" evidence="13">
    <location>
        <begin position="164"/>
        <end position="185"/>
    </location>
</feature>
<comment type="subcellular location">
    <subcellularLocation>
        <location evidence="2">Cell membrane</location>
        <topology evidence="2">Multi-pass membrane protein</topology>
    </subcellularLocation>
</comment>
<reference evidence="14 15" key="1">
    <citation type="submission" date="2016-10" db="EMBL/GenBank/DDBJ databases">
        <authorList>
            <person name="de Groot N.N."/>
        </authorList>
    </citation>
    <scope>NUCLEOTIDE SEQUENCE [LARGE SCALE GENOMIC DNA]</scope>
    <source>
        <strain evidence="14 15">743A</strain>
    </source>
</reference>
<evidence type="ECO:0000256" key="8">
    <source>
        <dbReference type="ARBA" id="ARBA00022692"/>
    </source>
</evidence>
<dbReference type="CDD" id="cd13138">
    <property type="entry name" value="MATE_yoeA_like"/>
    <property type="match status" value="1"/>
</dbReference>
<dbReference type="InterPro" id="IPR048279">
    <property type="entry name" value="MdtK-like"/>
</dbReference>
<feature type="transmembrane region" description="Helical" evidence="13">
    <location>
        <begin position="59"/>
        <end position="79"/>
    </location>
</feature>
<comment type="function">
    <text evidence="1">Multidrug efflux pump.</text>
</comment>
<name>A0A1I6L186_9FIRM</name>
<feature type="transmembrane region" description="Helical" evidence="13">
    <location>
        <begin position="232"/>
        <end position="257"/>
    </location>
</feature>